<dbReference type="Pfam" id="PF00900">
    <property type="entry name" value="Ribosomal_S4e"/>
    <property type="match status" value="1"/>
</dbReference>
<dbReference type="EMBL" id="BT146513">
    <property type="protein sequence ID" value="AFK46307.1"/>
    <property type="molecule type" value="mRNA"/>
</dbReference>
<keyword evidence="6" id="KW-0472">Membrane</keyword>
<dbReference type="InterPro" id="IPR014722">
    <property type="entry name" value="Rib_uL2_dom2"/>
</dbReference>
<dbReference type="InterPro" id="IPR013845">
    <property type="entry name" value="Ribosomal_eS4_central_region"/>
</dbReference>
<evidence type="ECO:0000259" key="7">
    <source>
        <dbReference type="Pfam" id="PF00467"/>
    </source>
</evidence>
<evidence type="ECO:0000259" key="8">
    <source>
        <dbReference type="Pfam" id="PF00900"/>
    </source>
</evidence>
<dbReference type="FunFam" id="2.40.50.740:FF:000001">
    <property type="entry name" value="40S ribosomal protein S4"/>
    <property type="match status" value="1"/>
</dbReference>
<reference evidence="9" key="1">
    <citation type="submission" date="2012-05" db="EMBL/GenBank/DDBJ databases">
        <authorList>
            <person name="Krishnakumar V."/>
            <person name="Cheung F."/>
            <person name="Xiao Y."/>
            <person name="Chan A."/>
            <person name="Moskal W.A."/>
            <person name="Town C.D."/>
        </authorList>
    </citation>
    <scope>NUCLEOTIDE SEQUENCE</scope>
</reference>
<dbReference type="AlphaFoldDB" id="I3T1B5"/>
<keyword evidence="2" id="KW-0699">rRNA-binding</keyword>
<dbReference type="PANTHER" id="PTHR11581:SF0">
    <property type="entry name" value="SMALL RIBOSOMAL SUBUNIT PROTEIN ES4"/>
    <property type="match status" value="1"/>
</dbReference>
<name>I3T1B5_LOTJA</name>
<evidence type="ECO:0000256" key="2">
    <source>
        <dbReference type="ARBA" id="ARBA00022730"/>
    </source>
</evidence>
<proteinExistence type="evidence at transcript level"/>
<dbReference type="Gene3D" id="2.30.30.30">
    <property type="match status" value="1"/>
</dbReference>
<evidence type="ECO:0000313" key="9">
    <source>
        <dbReference type="EMBL" id="AFK46307.1"/>
    </source>
</evidence>
<keyword evidence="6" id="KW-0812">Transmembrane</keyword>
<evidence type="ECO:0000256" key="1">
    <source>
        <dbReference type="ARBA" id="ARBA00007500"/>
    </source>
</evidence>
<dbReference type="GO" id="GO:0022627">
    <property type="term" value="C:cytosolic small ribosomal subunit"/>
    <property type="evidence" value="ECO:0007669"/>
    <property type="project" value="TreeGrafter"/>
</dbReference>
<dbReference type="GO" id="GO:0006412">
    <property type="term" value="P:translation"/>
    <property type="evidence" value="ECO:0007669"/>
    <property type="project" value="InterPro"/>
</dbReference>
<feature type="domain" description="Small ribosomal subunit protein eS4 central region" evidence="8">
    <location>
        <begin position="1"/>
        <end position="39"/>
    </location>
</feature>
<sequence>MGPKKVPYIITHDARTIRYPDPHIKANDTIQLDIATGKIQEHIKFDTGNIVMITGGHNLGRVGVIQSRERHPGHLILFMLKMLMDIHLLPVWLMYYYW</sequence>
<accession>I3T1B5</accession>
<keyword evidence="3" id="KW-0694">RNA-binding</keyword>
<evidence type="ECO:0008006" key="10">
    <source>
        <dbReference type="Google" id="ProtNLM"/>
    </source>
</evidence>
<feature type="domain" description="KOW" evidence="7">
    <location>
        <begin position="48"/>
        <end position="74"/>
    </location>
</feature>
<dbReference type="GO" id="GO:0019843">
    <property type="term" value="F:rRNA binding"/>
    <property type="evidence" value="ECO:0007669"/>
    <property type="project" value="UniProtKB-KW"/>
</dbReference>
<dbReference type="Gene3D" id="2.40.50.740">
    <property type="match status" value="1"/>
</dbReference>
<dbReference type="PANTHER" id="PTHR11581">
    <property type="entry name" value="30S/40S RIBOSOMAL PROTEIN S4"/>
    <property type="match status" value="1"/>
</dbReference>
<evidence type="ECO:0000256" key="4">
    <source>
        <dbReference type="ARBA" id="ARBA00022980"/>
    </source>
</evidence>
<comment type="similarity">
    <text evidence="1">Belongs to the eukaryotic ribosomal protein eS4 family.</text>
</comment>
<feature type="transmembrane region" description="Helical" evidence="6">
    <location>
        <begin position="75"/>
        <end position="97"/>
    </location>
</feature>
<dbReference type="InterPro" id="IPR000876">
    <property type="entry name" value="Ribosomal_eS4"/>
</dbReference>
<keyword evidence="6" id="KW-1133">Transmembrane helix</keyword>
<dbReference type="InterPro" id="IPR005824">
    <property type="entry name" value="KOW"/>
</dbReference>
<evidence type="ECO:0000256" key="6">
    <source>
        <dbReference type="SAM" id="Phobius"/>
    </source>
</evidence>
<dbReference type="InterPro" id="IPR038237">
    <property type="entry name" value="Ribosomal_eS4_central_sf"/>
</dbReference>
<dbReference type="Pfam" id="PF00467">
    <property type="entry name" value="KOW"/>
    <property type="match status" value="1"/>
</dbReference>
<evidence type="ECO:0000256" key="3">
    <source>
        <dbReference type="ARBA" id="ARBA00022884"/>
    </source>
</evidence>
<evidence type="ECO:0000256" key="5">
    <source>
        <dbReference type="ARBA" id="ARBA00023274"/>
    </source>
</evidence>
<keyword evidence="5" id="KW-0687">Ribonucleoprotein</keyword>
<keyword evidence="4" id="KW-0689">Ribosomal protein</keyword>
<dbReference type="CDD" id="cd06087">
    <property type="entry name" value="KOW_RPS4"/>
    <property type="match status" value="1"/>
</dbReference>
<dbReference type="InterPro" id="IPR041982">
    <property type="entry name" value="Ribosomal_eS4_KOW"/>
</dbReference>
<protein>
    <recommendedName>
        <fullName evidence="10">Ribosomal protein S4e central region domain-containing protein</fullName>
    </recommendedName>
</protein>
<dbReference type="GO" id="GO:0003735">
    <property type="term" value="F:structural constituent of ribosome"/>
    <property type="evidence" value="ECO:0007669"/>
    <property type="project" value="InterPro"/>
</dbReference>
<organism evidence="9">
    <name type="scientific">Lotus japonicus</name>
    <name type="common">Lotus corniculatus var. japonicus</name>
    <dbReference type="NCBI Taxonomy" id="34305"/>
    <lineage>
        <taxon>Eukaryota</taxon>
        <taxon>Viridiplantae</taxon>
        <taxon>Streptophyta</taxon>
        <taxon>Embryophyta</taxon>
        <taxon>Tracheophyta</taxon>
        <taxon>Spermatophyta</taxon>
        <taxon>Magnoliopsida</taxon>
        <taxon>eudicotyledons</taxon>
        <taxon>Gunneridae</taxon>
        <taxon>Pentapetalae</taxon>
        <taxon>rosids</taxon>
        <taxon>fabids</taxon>
        <taxon>Fabales</taxon>
        <taxon>Fabaceae</taxon>
        <taxon>Papilionoideae</taxon>
        <taxon>50 kb inversion clade</taxon>
        <taxon>NPAAA clade</taxon>
        <taxon>Hologalegina</taxon>
        <taxon>robinioid clade</taxon>
        <taxon>Loteae</taxon>
        <taxon>Lotus</taxon>
    </lineage>
</organism>